<dbReference type="GO" id="GO:0008033">
    <property type="term" value="P:tRNA processing"/>
    <property type="evidence" value="ECO:0007669"/>
    <property type="project" value="UniProtKB-KW"/>
</dbReference>
<keyword evidence="10" id="KW-1185">Reference proteome</keyword>
<gene>
    <name evidence="9" type="ORF">OPV22_017693</name>
</gene>
<comment type="caution">
    <text evidence="9">The sequence shown here is derived from an EMBL/GenBank/DDBJ whole genome shotgun (WGS) entry which is preliminary data.</text>
</comment>
<dbReference type="EC" id="2.5.1.25" evidence="1"/>
<dbReference type="PANTHER" id="PTHR21392:SF0">
    <property type="entry name" value="TRNA-URIDINE AMINOCARBOXYPROPYLTRANSFERASE 2"/>
    <property type="match status" value="1"/>
</dbReference>
<evidence type="ECO:0000256" key="7">
    <source>
        <dbReference type="SAM" id="MobiDB-lite"/>
    </source>
</evidence>
<dbReference type="Pfam" id="PF03942">
    <property type="entry name" value="DTW"/>
    <property type="match status" value="1"/>
</dbReference>
<comment type="catalytic activity">
    <reaction evidence="6">
        <text>a uridine in tRNA + S-adenosyl-L-methionine = a 3-[(3S)-3-amino-3-carboxypropyl]uridine in tRNA + S-methyl-5'-thioadenosine + H(+)</text>
        <dbReference type="Rhea" id="RHEA:62432"/>
        <dbReference type="Rhea" id="RHEA-COMP:13339"/>
        <dbReference type="Rhea" id="RHEA-COMP:16092"/>
        <dbReference type="ChEBI" id="CHEBI:15378"/>
        <dbReference type="ChEBI" id="CHEBI:17509"/>
        <dbReference type="ChEBI" id="CHEBI:59789"/>
        <dbReference type="ChEBI" id="CHEBI:65315"/>
        <dbReference type="ChEBI" id="CHEBI:82930"/>
        <dbReference type="EC" id="2.5.1.25"/>
    </reaction>
</comment>
<evidence type="ECO:0000256" key="4">
    <source>
        <dbReference type="ARBA" id="ARBA00022694"/>
    </source>
</evidence>
<organism evidence="9 10">
    <name type="scientific">Ensete ventricosum</name>
    <name type="common">Abyssinian banana</name>
    <name type="synonym">Musa ensete</name>
    <dbReference type="NCBI Taxonomy" id="4639"/>
    <lineage>
        <taxon>Eukaryota</taxon>
        <taxon>Viridiplantae</taxon>
        <taxon>Streptophyta</taxon>
        <taxon>Embryophyta</taxon>
        <taxon>Tracheophyta</taxon>
        <taxon>Spermatophyta</taxon>
        <taxon>Magnoliopsida</taxon>
        <taxon>Liliopsida</taxon>
        <taxon>Zingiberales</taxon>
        <taxon>Musaceae</taxon>
        <taxon>Ensete</taxon>
    </lineage>
</organism>
<feature type="domain" description="DTW" evidence="8">
    <location>
        <begin position="10"/>
        <end position="168"/>
    </location>
</feature>
<accession>A0AAV8R2U0</accession>
<dbReference type="AlphaFoldDB" id="A0AAV8R2U0"/>
<feature type="region of interest" description="Disordered" evidence="7">
    <location>
        <begin position="1"/>
        <end position="25"/>
    </location>
</feature>
<evidence type="ECO:0000256" key="6">
    <source>
        <dbReference type="ARBA" id="ARBA00048718"/>
    </source>
</evidence>
<keyword evidence="2" id="KW-0808">Transferase</keyword>
<sequence>MNFAQPPPPPRPLPPPLPHPVRQPPPPWFPPPSRLLYHGHRGDAPLAVFLFPGGRDLGFLAADAAGPPSVLLVFDGTWRQAKELVAASLPFLEQFATRVTLGGCEPGMEGPSTFESELVLRREPFKGCVSTMEAVARALRLLEPDGNGAEVEAALLSLKKDMTMAVAPKNENEKDNANGLSETGEEQHYMESPIC</sequence>
<dbReference type="InterPro" id="IPR039262">
    <property type="entry name" value="DTWD2/TAPT"/>
</dbReference>
<evidence type="ECO:0000256" key="5">
    <source>
        <dbReference type="ARBA" id="ARBA00034489"/>
    </source>
</evidence>
<keyword evidence="4" id="KW-0819">tRNA processing</keyword>
<evidence type="ECO:0000256" key="2">
    <source>
        <dbReference type="ARBA" id="ARBA00022679"/>
    </source>
</evidence>
<dbReference type="SMART" id="SM01144">
    <property type="entry name" value="DTW"/>
    <property type="match status" value="1"/>
</dbReference>
<evidence type="ECO:0000313" key="9">
    <source>
        <dbReference type="EMBL" id="KAJ8485208.1"/>
    </source>
</evidence>
<feature type="region of interest" description="Disordered" evidence="7">
    <location>
        <begin position="170"/>
        <end position="195"/>
    </location>
</feature>
<proteinExistence type="inferred from homology"/>
<evidence type="ECO:0000259" key="8">
    <source>
        <dbReference type="SMART" id="SM01144"/>
    </source>
</evidence>
<dbReference type="InterPro" id="IPR005636">
    <property type="entry name" value="DTW"/>
</dbReference>
<dbReference type="PANTHER" id="PTHR21392">
    <property type="entry name" value="TRNA-URIDINE AMINOCARBOXYPROPYLTRANSFERASE 2"/>
    <property type="match status" value="1"/>
</dbReference>
<name>A0AAV8R2U0_ENSVE</name>
<evidence type="ECO:0000313" key="10">
    <source>
        <dbReference type="Proteomes" id="UP001222027"/>
    </source>
</evidence>
<evidence type="ECO:0000256" key="1">
    <source>
        <dbReference type="ARBA" id="ARBA00012386"/>
    </source>
</evidence>
<dbReference type="EMBL" id="JAQQAF010000005">
    <property type="protein sequence ID" value="KAJ8485208.1"/>
    <property type="molecule type" value="Genomic_DNA"/>
</dbReference>
<evidence type="ECO:0000256" key="3">
    <source>
        <dbReference type="ARBA" id="ARBA00022691"/>
    </source>
</evidence>
<reference evidence="9 10" key="1">
    <citation type="submission" date="2022-12" db="EMBL/GenBank/DDBJ databases">
        <title>Chromosome-scale assembly of the Ensete ventricosum genome.</title>
        <authorList>
            <person name="Dussert Y."/>
            <person name="Stocks J."/>
            <person name="Wendawek A."/>
            <person name="Woldeyes F."/>
            <person name="Nichols R.A."/>
            <person name="Borrell J.S."/>
        </authorList>
    </citation>
    <scope>NUCLEOTIDE SEQUENCE [LARGE SCALE GENOMIC DNA]</scope>
    <source>
        <strain evidence="10">cv. Maze</strain>
        <tissue evidence="9">Seeds</tissue>
    </source>
</reference>
<dbReference type="Proteomes" id="UP001222027">
    <property type="component" value="Unassembled WGS sequence"/>
</dbReference>
<comment type="similarity">
    <text evidence="5">Belongs to the TDD superfamily. DTWD2 family.</text>
</comment>
<keyword evidence="3" id="KW-0949">S-adenosyl-L-methionine</keyword>
<dbReference type="GO" id="GO:0016432">
    <property type="term" value="F:tRNA-uridine aminocarboxypropyltransferase activity"/>
    <property type="evidence" value="ECO:0007669"/>
    <property type="project" value="UniProtKB-EC"/>
</dbReference>
<protein>
    <recommendedName>
        <fullName evidence="1">tRNA-uridine aminocarboxypropyltransferase</fullName>
        <ecNumber evidence="1">2.5.1.25</ecNumber>
    </recommendedName>
</protein>